<protein>
    <recommendedName>
        <fullName evidence="9">3-phosphoshikimate 1-carboxyvinyltransferase</fullName>
        <ecNumber evidence="9">2.5.1.19</ecNumber>
    </recommendedName>
    <alternativeName>
        <fullName evidence="9">5-enolpyruvylshikimate-3-phosphate synthase</fullName>
        <shortName evidence="9">EPSP synthase</shortName>
        <shortName evidence="9">EPSPS</shortName>
    </alternativeName>
</protein>
<feature type="binding site" evidence="9">
    <location>
        <position position="349"/>
    </location>
    <ligand>
        <name>phosphoenolpyruvate</name>
        <dbReference type="ChEBI" id="CHEBI:58702"/>
    </ligand>
</feature>
<evidence type="ECO:0000259" key="10">
    <source>
        <dbReference type="Pfam" id="PF00275"/>
    </source>
</evidence>
<feature type="binding site" evidence="9">
    <location>
        <position position="27"/>
    </location>
    <ligand>
        <name>3-phosphoshikimate</name>
        <dbReference type="ChEBI" id="CHEBI:145989"/>
    </ligand>
</feature>
<dbReference type="PROSITE" id="PS00104">
    <property type="entry name" value="EPSP_SYNTHASE_1"/>
    <property type="match status" value="1"/>
</dbReference>
<sequence length="432" mass="45911">MDTETMIPSEPLRGNITVPGDKSISHRAVMFGAMAHGRTTVDGFLDGEDCRQTIKCFQNMGVHIQHDREQGKVTIESRGLEGLHVPSQWLDVGNSGTTIRLMLGILAGRPFFSVIGGDESIAKRPMARITDPLKKMGAAIYGRDDATYTPIAVNGGTKLNGIDYELPVASAQVKSALLLAGLQAEGTTTVREETRSRDHTERMLQAFGVDVNIDGHAVSITGGPSLQGRHVDIPGDISSAAFLLAAAAIVKNSHLRVSNIGVNPTRAGVLDALVAMGADITLENERLVSGEPVADIVISEKPLRGTTISGALIPRLIDELPVLAVVATQAEGQTVITDATELKYKETNRIETTVEQLRRLGANVEATEDGMVIEGPTPLSGAEVHSFNDHRIGMAFTIAGLIAKGSTTIHGSQANEISFPGFYEAVRALSTP</sequence>
<feature type="binding site" evidence="9">
    <location>
        <position position="23"/>
    </location>
    <ligand>
        <name>3-phosphoshikimate</name>
        <dbReference type="ChEBI" id="CHEBI:145989"/>
    </ligand>
</feature>
<feature type="active site" description="Proton acceptor" evidence="9">
    <location>
        <position position="318"/>
    </location>
</feature>
<dbReference type="GO" id="GO:0008652">
    <property type="term" value="P:amino acid biosynthetic process"/>
    <property type="evidence" value="ECO:0007669"/>
    <property type="project" value="UniProtKB-KW"/>
</dbReference>
<dbReference type="HAMAP" id="MF_00210">
    <property type="entry name" value="EPSP_synth"/>
    <property type="match status" value="1"/>
</dbReference>
<feature type="binding site" evidence="9">
    <location>
        <position position="170"/>
    </location>
    <ligand>
        <name>3-phosphoshikimate</name>
        <dbReference type="ChEBI" id="CHEBI:145989"/>
    </ligand>
</feature>
<dbReference type="GO" id="GO:0009423">
    <property type="term" value="P:chorismate biosynthetic process"/>
    <property type="evidence" value="ECO:0007669"/>
    <property type="project" value="UniProtKB-UniRule"/>
</dbReference>
<dbReference type="PANTHER" id="PTHR21090:SF5">
    <property type="entry name" value="PENTAFUNCTIONAL AROM POLYPEPTIDE"/>
    <property type="match status" value="1"/>
</dbReference>
<dbReference type="PROSITE" id="PS00885">
    <property type="entry name" value="EPSP_SYNTHASE_2"/>
    <property type="match status" value="1"/>
</dbReference>
<comment type="function">
    <text evidence="1 9">Catalyzes the transfer of the enolpyruvyl moiety of phosphoenolpyruvate (PEP) to the 5-hydroxyl of shikimate-3-phosphate (S3P) to produce enolpyruvyl shikimate-3-phosphate and inorganic phosphate.</text>
</comment>
<evidence type="ECO:0000313" key="12">
    <source>
        <dbReference type="Proteomes" id="UP000198853"/>
    </source>
</evidence>
<accession>A0A1G8JBQ1</accession>
<feature type="binding site" evidence="9">
    <location>
        <position position="96"/>
    </location>
    <ligand>
        <name>phosphoenolpyruvate</name>
        <dbReference type="ChEBI" id="CHEBI:58702"/>
    </ligand>
</feature>
<feature type="domain" description="Enolpyruvate transferase" evidence="10">
    <location>
        <begin position="9"/>
        <end position="424"/>
    </location>
</feature>
<keyword evidence="4 9" id="KW-0963">Cytoplasm</keyword>
<dbReference type="CDD" id="cd01556">
    <property type="entry name" value="EPSP_synthase"/>
    <property type="match status" value="1"/>
</dbReference>
<dbReference type="InterPro" id="IPR013792">
    <property type="entry name" value="RNA3'P_cycl/enolpyr_Trfase_a/b"/>
</dbReference>
<dbReference type="GO" id="GO:0009073">
    <property type="term" value="P:aromatic amino acid family biosynthetic process"/>
    <property type="evidence" value="ECO:0007669"/>
    <property type="project" value="UniProtKB-KW"/>
</dbReference>
<evidence type="ECO:0000256" key="9">
    <source>
        <dbReference type="HAMAP-Rule" id="MF_00210"/>
    </source>
</evidence>
<comment type="pathway">
    <text evidence="2 9">Metabolic intermediate biosynthesis; chorismate biosynthesis; chorismate from D-erythrose 4-phosphate and phosphoenolpyruvate: step 6/7.</text>
</comment>
<organism evidence="11 12">
    <name type="scientific">Natribacillus halophilus</name>
    <dbReference type="NCBI Taxonomy" id="549003"/>
    <lineage>
        <taxon>Bacteria</taxon>
        <taxon>Bacillati</taxon>
        <taxon>Bacillota</taxon>
        <taxon>Bacilli</taxon>
        <taxon>Bacillales</taxon>
        <taxon>Bacillaceae</taxon>
        <taxon>Natribacillus</taxon>
    </lineage>
</organism>
<evidence type="ECO:0000256" key="1">
    <source>
        <dbReference type="ARBA" id="ARBA00002174"/>
    </source>
</evidence>
<dbReference type="PANTHER" id="PTHR21090">
    <property type="entry name" value="AROM/DEHYDROQUINATE SYNTHASE"/>
    <property type="match status" value="1"/>
</dbReference>
<feature type="binding site" evidence="9">
    <location>
        <position position="22"/>
    </location>
    <ligand>
        <name>phosphoenolpyruvate</name>
        <dbReference type="ChEBI" id="CHEBI:58702"/>
    </ligand>
</feature>
<dbReference type="InterPro" id="IPR006264">
    <property type="entry name" value="EPSP_synthase"/>
</dbReference>
<feature type="binding site" evidence="9">
    <location>
        <position position="172"/>
    </location>
    <ligand>
        <name>phosphoenolpyruvate</name>
        <dbReference type="ChEBI" id="CHEBI:58702"/>
    </ligand>
</feature>
<feature type="binding site" evidence="9">
    <location>
        <position position="345"/>
    </location>
    <ligand>
        <name>3-phosphoshikimate</name>
        <dbReference type="ChEBI" id="CHEBI:145989"/>
    </ligand>
</feature>
<keyword evidence="7 9" id="KW-0057">Aromatic amino acid biosynthesis</keyword>
<keyword evidence="5 9" id="KW-0028">Amino-acid biosynthesis</keyword>
<feature type="binding site" evidence="9">
    <location>
        <position position="391"/>
    </location>
    <ligand>
        <name>phosphoenolpyruvate</name>
        <dbReference type="ChEBI" id="CHEBI:58702"/>
    </ligand>
</feature>
<comment type="caution">
    <text evidence="9">Lacks conserved residue(s) required for the propagation of feature annotation.</text>
</comment>
<dbReference type="EMBL" id="FNEN01000001">
    <property type="protein sequence ID" value="SDI28513.1"/>
    <property type="molecule type" value="Genomic_DNA"/>
</dbReference>
<dbReference type="UniPathway" id="UPA00053">
    <property type="reaction ID" value="UER00089"/>
</dbReference>
<dbReference type="Proteomes" id="UP000198853">
    <property type="component" value="Unassembled WGS sequence"/>
</dbReference>
<dbReference type="RefSeq" id="WP_425433655.1">
    <property type="nucleotide sequence ID" value="NZ_FNEN01000001.1"/>
</dbReference>
<dbReference type="InterPro" id="IPR036968">
    <property type="entry name" value="Enolpyruvate_Tfrase_sf"/>
</dbReference>
<dbReference type="Pfam" id="PF00275">
    <property type="entry name" value="EPSP_synthase"/>
    <property type="match status" value="1"/>
</dbReference>
<comment type="catalytic activity">
    <reaction evidence="8">
        <text>3-phosphoshikimate + phosphoenolpyruvate = 5-O-(1-carboxyvinyl)-3-phosphoshikimate + phosphate</text>
        <dbReference type="Rhea" id="RHEA:21256"/>
        <dbReference type="ChEBI" id="CHEBI:43474"/>
        <dbReference type="ChEBI" id="CHEBI:57701"/>
        <dbReference type="ChEBI" id="CHEBI:58702"/>
        <dbReference type="ChEBI" id="CHEBI:145989"/>
        <dbReference type="EC" id="2.5.1.19"/>
    </reaction>
    <physiologicalReaction direction="left-to-right" evidence="8">
        <dbReference type="Rhea" id="RHEA:21257"/>
    </physiologicalReaction>
</comment>
<dbReference type="AlphaFoldDB" id="A0A1G8JBQ1"/>
<evidence type="ECO:0000313" key="11">
    <source>
        <dbReference type="EMBL" id="SDI28513.1"/>
    </source>
</evidence>
<evidence type="ECO:0000256" key="4">
    <source>
        <dbReference type="ARBA" id="ARBA00022490"/>
    </source>
</evidence>
<evidence type="ECO:0000256" key="8">
    <source>
        <dbReference type="ARBA" id="ARBA00044633"/>
    </source>
</evidence>
<evidence type="ECO:0000256" key="3">
    <source>
        <dbReference type="ARBA" id="ARBA00009948"/>
    </source>
</evidence>
<comment type="subunit">
    <text evidence="9">Monomer.</text>
</comment>
<feature type="binding site" evidence="9">
    <location>
        <position position="22"/>
    </location>
    <ligand>
        <name>3-phosphoshikimate</name>
        <dbReference type="ChEBI" id="CHEBI:145989"/>
    </ligand>
</feature>
<feature type="binding site" evidence="9">
    <location>
        <position position="318"/>
    </location>
    <ligand>
        <name>3-phosphoshikimate</name>
        <dbReference type="ChEBI" id="CHEBI:145989"/>
    </ligand>
</feature>
<dbReference type="GO" id="GO:0003866">
    <property type="term" value="F:3-phosphoshikimate 1-carboxyvinyltransferase activity"/>
    <property type="evidence" value="ECO:0007669"/>
    <property type="project" value="UniProtKB-UniRule"/>
</dbReference>
<evidence type="ECO:0000256" key="2">
    <source>
        <dbReference type="ARBA" id="ARBA00004811"/>
    </source>
</evidence>
<dbReference type="FunFam" id="3.65.10.10:FF:000006">
    <property type="entry name" value="3-phosphoshikimate 1-carboxyvinyltransferase"/>
    <property type="match status" value="1"/>
</dbReference>
<evidence type="ECO:0000256" key="6">
    <source>
        <dbReference type="ARBA" id="ARBA00022679"/>
    </source>
</evidence>
<proteinExistence type="inferred from homology"/>
<dbReference type="Gene3D" id="3.65.10.10">
    <property type="entry name" value="Enolpyruvate transferase domain"/>
    <property type="match status" value="2"/>
</dbReference>
<feature type="binding site" evidence="9">
    <location>
        <position position="172"/>
    </location>
    <ligand>
        <name>3-phosphoshikimate</name>
        <dbReference type="ChEBI" id="CHEBI:145989"/>
    </ligand>
</feature>
<evidence type="ECO:0000256" key="7">
    <source>
        <dbReference type="ARBA" id="ARBA00023141"/>
    </source>
</evidence>
<comment type="subcellular location">
    <subcellularLocation>
        <location evidence="9">Cytoplasm</location>
    </subcellularLocation>
</comment>
<reference evidence="11 12" key="1">
    <citation type="submission" date="2016-10" db="EMBL/GenBank/DDBJ databases">
        <authorList>
            <person name="de Groot N.N."/>
        </authorList>
    </citation>
    <scope>NUCLEOTIDE SEQUENCE [LARGE SCALE GENOMIC DNA]</scope>
    <source>
        <strain evidence="11 12">DSM 21771</strain>
    </source>
</reference>
<dbReference type="NCBIfam" id="TIGR01356">
    <property type="entry name" value="aroA"/>
    <property type="match status" value="1"/>
</dbReference>
<dbReference type="SUPFAM" id="SSF55205">
    <property type="entry name" value="EPT/RTPC-like"/>
    <property type="match status" value="1"/>
</dbReference>
<keyword evidence="12" id="KW-1185">Reference proteome</keyword>
<evidence type="ECO:0000256" key="5">
    <source>
        <dbReference type="ARBA" id="ARBA00022605"/>
    </source>
</evidence>
<name>A0A1G8JBQ1_9BACI</name>
<dbReference type="GO" id="GO:0005737">
    <property type="term" value="C:cytoplasm"/>
    <property type="evidence" value="ECO:0007669"/>
    <property type="project" value="UniProtKB-SubCell"/>
</dbReference>
<feature type="binding site" evidence="9">
    <location>
        <position position="124"/>
    </location>
    <ligand>
        <name>phosphoenolpyruvate</name>
        <dbReference type="ChEBI" id="CHEBI:58702"/>
    </ligand>
</feature>
<dbReference type="InterPro" id="IPR001986">
    <property type="entry name" value="Enolpyruvate_Tfrase_dom"/>
</dbReference>
<gene>
    <name evidence="9" type="primary">aroA</name>
    <name evidence="11" type="ORF">SAMN04488123_101142</name>
</gene>
<dbReference type="InterPro" id="IPR023193">
    <property type="entry name" value="EPSP_synthase_CS"/>
</dbReference>
<dbReference type="FunFam" id="3.65.10.10:FF:000005">
    <property type="entry name" value="3-phosphoshikimate 1-carboxyvinyltransferase"/>
    <property type="match status" value="1"/>
</dbReference>
<keyword evidence="6 9" id="KW-0808">Transferase</keyword>
<dbReference type="EC" id="2.5.1.19" evidence="9"/>
<comment type="similarity">
    <text evidence="3 9">Belongs to the EPSP synthase family.</text>
</comment>
<dbReference type="PIRSF" id="PIRSF000505">
    <property type="entry name" value="EPSPS"/>
    <property type="match status" value="1"/>
</dbReference>